<proteinExistence type="predicted"/>
<reference evidence="1 2" key="1">
    <citation type="journal article" date="2010" name="PLoS ONE">
        <title>The genome sequence of the rumen methanogen Methanobrevibacter ruminantium reveals new possibilities for controlling ruminant methane emissions.</title>
        <authorList>
            <person name="Leahy S.C."/>
            <person name="Kelly W.J."/>
            <person name="Altermann E."/>
            <person name="Ronimus R.S."/>
            <person name="Yeoman C.J."/>
            <person name="Pacheco D.M."/>
            <person name="Li D."/>
            <person name="Kong Z."/>
            <person name="McTavish S."/>
            <person name="Sang C."/>
            <person name="Lambie S.C."/>
            <person name="Janssen P.H."/>
            <person name="Dey D."/>
            <person name="Attwood G.T."/>
        </authorList>
    </citation>
    <scope>NUCLEOTIDE SEQUENCE [LARGE SCALE GENOMIC DNA]</scope>
    <source>
        <strain evidence="2">ATCC 35063 / DSM 1093 / JCM 13430 / OCM 146 / M1</strain>
    </source>
</reference>
<gene>
    <name evidence="1" type="ordered locus">mru_0262</name>
</gene>
<organism evidence="1 2">
    <name type="scientific">Methanobrevibacter ruminantium (strain ATCC 35063 / DSM 1093 / JCM 13430 / OCM 146 / M1)</name>
    <name type="common">Methanobacterium ruminantium</name>
    <dbReference type="NCBI Taxonomy" id="634498"/>
    <lineage>
        <taxon>Archaea</taxon>
        <taxon>Methanobacteriati</taxon>
        <taxon>Methanobacteriota</taxon>
        <taxon>Methanomada group</taxon>
        <taxon>Methanobacteria</taxon>
        <taxon>Methanobacteriales</taxon>
        <taxon>Methanobacteriaceae</taxon>
        <taxon>Methanobrevibacter</taxon>
    </lineage>
</organism>
<dbReference type="AlphaFoldDB" id="D3DZT8"/>
<keyword evidence="2" id="KW-1185">Reference proteome</keyword>
<dbReference type="GeneID" id="55593046"/>
<dbReference type="STRING" id="634498.mru_0262"/>
<accession>D3DZT8</accession>
<dbReference type="Proteomes" id="UP000008680">
    <property type="component" value="Chromosome"/>
</dbReference>
<dbReference type="KEGG" id="mru:mru_0262"/>
<protein>
    <submittedName>
        <fullName evidence="1">Uncharacterized protein</fullName>
    </submittedName>
</protein>
<evidence type="ECO:0000313" key="1">
    <source>
        <dbReference type="EMBL" id="ADC46114.1"/>
    </source>
</evidence>
<name>D3DZT8_METRM</name>
<dbReference type="EMBL" id="CP001719">
    <property type="protein sequence ID" value="ADC46114.1"/>
    <property type="molecule type" value="Genomic_DNA"/>
</dbReference>
<dbReference type="PATRIC" id="fig|634498.28.peg.265"/>
<dbReference type="HOGENOM" id="CLU_3021025_0_0_2"/>
<evidence type="ECO:0000313" key="2">
    <source>
        <dbReference type="Proteomes" id="UP000008680"/>
    </source>
</evidence>
<sequence>MEKLIEIDGVQYTEAQIRRALAIERDVRSPNFVDMLLGKIKPSELASRVSEKGDA</sequence>
<dbReference type="RefSeq" id="WP_012955070.1">
    <property type="nucleotide sequence ID" value="NC_013790.1"/>
</dbReference>